<evidence type="ECO:0000313" key="1">
    <source>
        <dbReference type="EMBL" id="SEA81959.1"/>
    </source>
</evidence>
<protein>
    <recommendedName>
        <fullName evidence="3">ABC-type amino acid transport substrate-binding protein</fullName>
    </recommendedName>
</protein>
<dbReference type="SUPFAM" id="SSF53850">
    <property type="entry name" value="Periplasmic binding protein-like II"/>
    <property type="match status" value="1"/>
</dbReference>
<reference evidence="1 2" key="1">
    <citation type="submission" date="2016-10" db="EMBL/GenBank/DDBJ databases">
        <authorList>
            <person name="de Groot N.N."/>
        </authorList>
    </citation>
    <scope>NUCLEOTIDE SEQUENCE [LARGE SCALE GENOMIC DNA]</scope>
    <source>
        <strain evidence="1 2">CGMCC 1.3430</strain>
    </source>
</reference>
<accession>A0A1H4EAX5</accession>
<dbReference type="RefSeq" id="WP_091343703.1">
    <property type="nucleotide sequence ID" value="NZ_FNRM01000006.1"/>
</dbReference>
<proteinExistence type="predicted"/>
<keyword evidence="2" id="KW-1185">Reference proteome</keyword>
<evidence type="ECO:0008006" key="3">
    <source>
        <dbReference type="Google" id="ProtNLM"/>
    </source>
</evidence>
<gene>
    <name evidence="1" type="ORF">SAMN04488051_106312</name>
</gene>
<dbReference type="EMBL" id="FNRM01000006">
    <property type="protein sequence ID" value="SEA81959.1"/>
    <property type="molecule type" value="Genomic_DNA"/>
</dbReference>
<dbReference type="OrthoDB" id="6838256at2"/>
<sequence>MRLSLSGHAWIRCFTLGGLLCVSNAFADSLPELSIGSTQSPSELSTLIEQRLQQAYQQLGYQPVFFHLPSERRLRLVRSQELDADLFRLCTLQDEYPDILMIPVPLGDFTLKAYALSTTPLENWQSNPSLIVVHIRGFKMAEQTHFAGRRLEVASLEQAFGLLQQGRADILLEDEPSAVNYLAGSTDWAEGSWHAAALNRLAVCHILGTHLQHLAEPLHQLLSQPNP</sequence>
<dbReference type="STRING" id="152573.SAMN04488051_106312"/>
<dbReference type="Proteomes" id="UP000198773">
    <property type="component" value="Unassembled WGS sequence"/>
</dbReference>
<organism evidence="1 2">
    <name type="scientific">Alkalimonas amylolytica</name>
    <dbReference type="NCBI Taxonomy" id="152573"/>
    <lineage>
        <taxon>Bacteria</taxon>
        <taxon>Pseudomonadati</taxon>
        <taxon>Pseudomonadota</taxon>
        <taxon>Gammaproteobacteria</taxon>
        <taxon>Alkalimonas</taxon>
    </lineage>
</organism>
<dbReference type="AlphaFoldDB" id="A0A1H4EAX5"/>
<evidence type="ECO:0000313" key="2">
    <source>
        <dbReference type="Proteomes" id="UP000198773"/>
    </source>
</evidence>
<name>A0A1H4EAX5_ALKAM</name>